<name>A0A108TCR2_BACSE</name>
<evidence type="ECO:0000313" key="2">
    <source>
        <dbReference type="Proteomes" id="UP000056419"/>
    </source>
</evidence>
<dbReference type="GO" id="GO:0005975">
    <property type="term" value="P:carbohydrate metabolic process"/>
    <property type="evidence" value="ECO:0007669"/>
    <property type="project" value="InterPro"/>
</dbReference>
<dbReference type="AlphaFoldDB" id="A0A108TCR2"/>
<dbReference type="InterPro" id="IPR011330">
    <property type="entry name" value="Glyco_hydro/deAcase_b/a-brl"/>
</dbReference>
<dbReference type="STRING" id="46506.AA415_00030"/>
<evidence type="ECO:0008006" key="3">
    <source>
        <dbReference type="Google" id="ProtNLM"/>
    </source>
</evidence>
<dbReference type="EMBL" id="LRGC01000001">
    <property type="protein sequence ID" value="KWR57497.1"/>
    <property type="molecule type" value="Genomic_DNA"/>
</dbReference>
<evidence type="ECO:0000313" key="1">
    <source>
        <dbReference type="EMBL" id="KWR57497.1"/>
    </source>
</evidence>
<dbReference type="Proteomes" id="UP000056419">
    <property type="component" value="Unassembled WGS sequence"/>
</dbReference>
<organism evidence="1 2">
    <name type="scientific">Bacteroides stercoris</name>
    <dbReference type="NCBI Taxonomy" id="46506"/>
    <lineage>
        <taxon>Bacteria</taxon>
        <taxon>Pseudomonadati</taxon>
        <taxon>Bacteroidota</taxon>
        <taxon>Bacteroidia</taxon>
        <taxon>Bacteroidales</taxon>
        <taxon>Bacteroidaceae</taxon>
        <taxon>Bacteroides</taxon>
    </lineage>
</organism>
<accession>A0A108TCR2</accession>
<dbReference type="RefSeq" id="WP_060384912.1">
    <property type="nucleotide sequence ID" value="NZ_LRGC01000001.1"/>
</dbReference>
<protein>
    <recommendedName>
        <fullName evidence="3">Polysaccharide deacetylase</fullName>
    </recommendedName>
</protein>
<dbReference type="PATRIC" id="fig|46506.5.peg.35"/>
<proteinExistence type="predicted"/>
<dbReference type="SUPFAM" id="SSF88713">
    <property type="entry name" value="Glycoside hydrolase/deacetylase"/>
    <property type="match status" value="1"/>
</dbReference>
<keyword evidence="2" id="KW-1185">Reference proteome</keyword>
<comment type="caution">
    <text evidence="1">The sequence shown here is derived from an EMBL/GenBank/DDBJ whole genome shotgun (WGS) entry which is preliminary data.</text>
</comment>
<sequence>MDFTLKTYRSLLSALEQSGYAFRTFEEFLSVPAGGKVVVLRHDIDKRPENALRMAQMEHASGIKASYYIRVVKGTWNEEIIERIVALGHEMSYHYEDLTIAKGNYEKAFEYFKKHLAEIRRFYPAKTVCMHGSPLSRWDNRKLWEKYNYREAGIIGEPYFDVDYTKVLYITDTGRAWNKTGASVRDKVEGGLELKVKNTRRLITLIGNDKLPEKLIINTHPQRWFDFGWGWMNEFICQHIKNAVKKALVAFMH</sequence>
<gene>
    <name evidence="1" type="ORF">AA415_00030</name>
</gene>
<reference evidence="1 2" key="1">
    <citation type="journal article" date="2016" name="BMC Genomics">
        <title>Type VI secretion systems of human gut Bacteroidales segregate into three genetic architectures, two of which are contained on mobile genetic elements.</title>
        <authorList>
            <person name="Coyne M.J."/>
            <person name="Roelofs K.G."/>
            <person name="Comstock L.E."/>
        </authorList>
    </citation>
    <scope>NUCLEOTIDE SEQUENCE [LARGE SCALE GENOMIC DNA]</scope>
    <source>
        <strain evidence="1 2">CL09T03C01</strain>
    </source>
</reference>